<dbReference type="EMBL" id="BAAAZT010000065">
    <property type="protein sequence ID" value="GAA3904746.1"/>
    <property type="molecule type" value="Genomic_DNA"/>
</dbReference>
<accession>A0ABP7LRF8</accession>
<dbReference type="InterPro" id="IPR011004">
    <property type="entry name" value="Trimer_LpxA-like_sf"/>
</dbReference>
<dbReference type="SUPFAM" id="SSF51161">
    <property type="entry name" value="Trimeric LpxA-like enzymes"/>
    <property type="match status" value="1"/>
</dbReference>
<keyword evidence="3" id="KW-1185">Reference proteome</keyword>
<protein>
    <recommendedName>
        <fullName evidence="4">Acetyltransferase</fullName>
    </recommendedName>
</protein>
<dbReference type="PANTHER" id="PTHR43300:SF11">
    <property type="entry name" value="ACETYLTRANSFERASE RV3034C-RELATED"/>
    <property type="match status" value="1"/>
</dbReference>
<dbReference type="InterPro" id="IPR050179">
    <property type="entry name" value="Trans_hexapeptide_repeat"/>
</dbReference>
<evidence type="ECO:0000313" key="2">
    <source>
        <dbReference type="EMBL" id="GAA3904746.1"/>
    </source>
</evidence>
<dbReference type="InterPro" id="IPR001451">
    <property type="entry name" value="Hexapep"/>
</dbReference>
<evidence type="ECO:0000256" key="1">
    <source>
        <dbReference type="ARBA" id="ARBA00007274"/>
    </source>
</evidence>
<proteinExistence type="inferred from homology"/>
<dbReference type="Pfam" id="PF00132">
    <property type="entry name" value="Hexapep"/>
    <property type="match status" value="1"/>
</dbReference>
<dbReference type="Proteomes" id="UP001500133">
    <property type="component" value="Unassembled WGS sequence"/>
</dbReference>
<name>A0ABP7LRF8_9GAMM</name>
<evidence type="ECO:0000313" key="3">
    <source>
        <dbReference type="Proteomes" id="UP001500133"/>
    </source>
</evidence>
<organism evidence="2 3">
    <name type="scientific">Halomonas cibimaris</name>
    <dbReference type="NCBI Taxonomy" id="657012"/>
    <lineage>
        <taxon>Bacteria</taxon>
        <taxon>Pseudomonadati</taxon>
        <taxon>Pseudomonadota</taxon>
        <taxon>Gammaproteobacteria</taxon>
        <taxon>Oceanospirillales</taxon>
        <taxon>Halomonadaceae</taxon>
        <taxon>Halomonas</taxon>
    </lineage>
</organism>
<evidence type="ECO:0008006" key="4">
    <source>
        <dbReference type="Google" id="ProtNLM"/>
    </source>
</evidence>
<dbReference type="Gene3D" id="2.160.10.10">
    <property type="entry name" value="Hexapeptide repeat proteins"/>
    <property type="match status" value="1"/>
</dbReference>
<reference evidence="3" key="1">
    <citation type="journal article" date="2019" name="Int. J. Syst. Evol. Microbiol.">
        <title>The Global Catalogue of Microorganisms (GCM) 10K type strain sequencing project: providing services to taxonomists for standard genome sequencing and annotation.</title>
        <authorList>
            <consortium name="The Broad Institute Genomics Platform"/>
            <consortium name="The Broad Institute Genome Sequencing Center for Infectious Disease"/>
            <person name="Wu L."/>
            <person name="Ma J."/>
        </authorList>
    </citation>
    <scope>NUCLEOTIDE SEQUENCE [LARGE SCALE GENOMIC DNA]</scope>
    <source>
        <strain evidence="3">JCM 16914</strain>
    </source>
</reference>
<dbReference type="PANTHER" id="PTHR43300">
    <property type="entry name" value="ACETYLTRANSFERASE"/>
    <property type="match status" value="1"/>
</dbReference>
<gene>
    <name evidence="2" type="ORF">GCM10022228_13690</name>
</gene>
<comment type="caution">
    <text evidence="2">The sequence shown here is derived from an EMBL/GenBank/DDBJ whole genome shotgun (WGS) entry which is preliminary data.</text>
</comment>
<comment type="similarity">
    <text evidence="1">Belongs to the transferase hexapeptide repeat family.</text>
</comment>
<sequence length="76" mass="8136">MNHNPNNYHHYIEGGPVIIGDNCWLGANAVILPEVKIGEHTIVAAGSVVTKSFPDSNQLLAGVPAKVVKKLDDYKG</sequence>